<comment type="caution">
    <text evidence="1">The sequence shown here is derived from an EMBL/GenBank/DDBJ whole genome shotgun (WGS) entry which is preliminary data.</text>
</comment>
<sequence>MSSVATLSIDARKWAETIEAAGVDCLCSAVSAKNVTHVLSTATVRAPQKQLGAAVSNFVPTLLENTHGVSILTALVRYGTTTTVELVASKVAAADEPVWTFAAPPRKELVRQLSRLLERLVYREDCSGESVKALLARLKALKKTALLTSSFTLPATARLARVDGEFAASLFASSEAQKALAESCQDAATVAAAEEFLRVLFEKSTGDAAAGDFVWKALAPSMKASATVHPREAVLALLAAHAPAQLVNKMADALAQWPTAHDMCARDACMHIVAHLLERCDADQIGNKLVAAVVTAEADMAAWMAARSAAPQHLLAALASRPSYAQTLEKRLGSPQTQRLTAAKVRFTNSTQPKATATQQAIQEKLKKLQGSAGAGSKRARDEAA</sequence>
<name>A0AAW0EZX9_9TRYP</name>
<protein>
    <submittedName>
        <fullName evidence="1">Uncharacterized protein</fullName>
    </submittedName>
</protein>
<dbReference type="AlphaFoldDB" id="A0AAW0EZX9"/>
<keyword evidence="2" id="KW-1185">Reference proteome</keyword>
<proteinExistence type="predicted"/>
<evidence type="ECO:0000313" key="2">
    <source>
        <dbReference type="Proteomes" id="UP001430356"/>
    </source>
</evidence>
<accession>A0AAW0EZX9</accession>
<organism evidence="1 2">
    <name type="scientific">Novymonas esmeraldas</name>
    <dbReference type="NCBI Taxonomy" id="1808958"/>
    <lineage>
        <taxon>Eukaryota</taxon>
        <taxon>Discoba</taxon>
        <taxon>Euglenozoa</taxon>
        <taxon>Kinetoplastea</taxon>
        <taxon>Metakinetoplastina</taxon>
        <taxon>Trypanosomatida</taxon>
        <taxon>Trypanosomatidae</taxon>
        <taxon>Novymonas</taxon>
    </lineage>
</organism>
<gene>
    <name evidence="1" type="ORF">NESM_000825200</name>
</gene>
<dbReference type="Proteomes" id="UP001430356">
    <property type="component" value="Unassembled WGS sequence"/>
</dbReference>
<reference evidence="1 2" key="1">
    <citation type="journal article" date="2021" name="MBio">
        <title>A New Model Trypanosomatid, Novymonas esmeraldas: Genomic Perception of Its 'Candidatus Pandoraea novymonadis' Endosymbiont.</title>
        <authorList>
            <person name="Zakharova A."/>
            <person name="Saura A."/>
            <person name="Butenko A."/>
            <person name="Podesvova L."/>
            <person name="Warmusova S."/>
            <person name="Kostygov A.Y."/>
            <person name="Nenarokova A."/>
            <person name="Lukes J."/>
            <person name="Opperdoes F.R."/>
            <person name="Yurchenko V."/>
        </authorList>
    </citation>
    <scope>NUCLEOTIDE SEQUENCE [LARGE SCALE GENOMIC DNA]</scope>
    <source>
        <strain evidence="1 2">E262AT.01</strain>
    </source>
</reference>
<dbReference type="EMBL" id="JAECZO010000163">
    <property type="protein sequence ID" value="KAK7198620.1"/>
    <property type="molecule type" value="Genomic_DNA"/>
</dbReference>
<evidence type="ECO:0000313" key="1">
    <source>
        <dbReference type="EMBL" id="KAK7198620.1"/>
    </source>
</evidence>